<gene>
    <name evidence="5" type="ORF">ARMSODRAFT_885648</name>
</gene>
<evidence type="ECO:0000259" key="4">
    <source>
        <dbReference type="SMART" id="SM00823"/>
    </source>
</evidence>
<dbReference type="InterPro" id="IPR000873">
    <property type="entry name" value="AMP-dep_synth/lig_dom"/>
</dbReference>
<name>A0A2H3BGB2_9AGAR</name>
<feature type="domain" description="Polyketide synthase-like phosphopantetheine-binding" evidence="4">
    <location>
        <begin position="587"/>
        <end position="662"/>
    </location>
</feature>
<evidence type="ECO:0000313" key="6">
    <source>
        <dbReference type="Proteomes" id="UP000218334"/>
    </source>
</evidence>
<dbReference type="Pfam" id="PF23562">
    <property type="entry name" value="AMP-binding_C_3"/>
    <property type="match status" value="1"/>
</dbReference>
<evidence type="ECO:0000256" key="1">
    <source>
        <dbReference type="ARBA" id="ARBA00022450"/>
    </source>
</evidence>
<accession>A0A2H3BGB2</accession>
<evidence type="ECO:0000256" key="2">
    <source>
        <dbReference type="ARBA" id="ARBA00022553"/>
    </source>
</evidence>
<keyword evidence="2" id="KW-0597">Phosphoprotein</keyword>
<dbReference type="Pfam" id="PF00501">
    <property type="entry name" value="AMP-binding"/>
    <property type="match status" value="1"/>
</dbReference>
<organism evidence="5 6">
    <name type="scientific">Armillaria solidipes</name>
    <dbReference type="NCBI Taxonomy" id="1076256"/>
    <lineage>
        <taxon>Eukaryota</taxon>
        <taxon>Fungi</taxon>
        <taxon>Dikarya</taxon>
        <taxon>Basidiomycota</taxon>
        <taxon>Agaricomycotina</taxon>
        <taxon>Agaricomycetes</taxon>
        <taxon>Agaricomycetidae</taxon>
        <taxon>Agaricales</taxon>
        <taxon>Marasmiineae</taxon>
        <taxon>Physalacriaceae</taxon>
        <taxon>Armillaria</taxon>
    </lineage>
</organism>
<dbReference type="AlphaFoldDB" id="A0A2H3BGB2"/>
<dbReference type="InterPro" id="IPR051414">
    <property type="entry name" value="Adenylate-forming_Reductase"/>
</dbReference>
<proteinExistence type="predicted"/>
<feature type="region of interest" description="Disordered" evidence="3">
    <location>
        <begin position="1"/>
        <end position="25"/>
    </location>
</feature>
<dbReference type="EMBL" id="KZ293428">
    <property type="protein sequence ID" value="PBK69905.1"/>
    <property type="molecule type" value="Genomic_DNA"/>
</dbReference>
<dbReference type="InterPro" id="IPR020806">
    <property type="entry name" value="PKS_PP-bd"/>
</dbReference>
<dbReference type="Proteomes" id="UP000218334">
    <property type="component" value="Unassembled WGS sequence"/>
</dbReference>
<keyword evidence="6" id="KW-1185">Reference proteome</keyword>
<evidence type="ECO:0000256" key="3">
    <source>
        <dbReference type="SAM" id="MobiDB-lite"/>
    </source>
</evidence>
<reference evidence="6" key="1">
    <citation type="journal article" date="2017" name="Nat. Ecol. Evol.">
        <title>Genome expansion and lineage-specific genetic innovations in the forest pathogenic fungi Armillaria.</title>
        <authorList>
            <person name="Sipos G."/>
            <person name="Prasanna A.N."/>
            <person name="Walter M.C."/>
            <person name="O'Connor E."/>
            <person name="Balint B."/>
            <person name="Krizsan K."/>
            <person name="Kiss B."/>
            <person name="Hess J."/>
            <person name="Varga T."/>
            <person name="Slot J."/>
            <person name="Riley R."/>
            <person name="Boka B."/>
            <person name="Rigling D."/>
            <person name="Barry K."/>
            <person name="Lee J."/>
            <person name="Mihaltcheva S."/>
            <person name="LaButti K."/>
            <person name="Lipzen A."/>
            <person name="Waldron R."/>
            <person name="Moloney N.M."/>
            <person name="Sperisen C."/>
            <person name="Kredics L."/>
            <person name="Vagvoelgyi C."/>
            <person name="Patrignani A."/>
            <person name="Fitzpatrick D."/>
            <person name="Nagy I."/>
            <person name="Doyle S."/>
            <person name="Anderson J.B."/>
            <person name="Grigoriev I.V."/>
            <person name="Gueldener U."/>
            <person name="Muensterkoetter M."/>
            <person name="Nagy L.G."/>
        </authorList>
    </citation>
    <scope>NUCLEOTIDE SEQUENCE [LARGE SCALE GENOMIC DNA]</scope>
    <source>
        <strain evidence="6">28-4</strain>
    </source>
</reference>
<dbReference type="PANTHER" id="PTHR43439:SF2">
    <property type="entry name" value="ENZYME, PUTATIVE (JCVI)-RELATED"/>
    <property type="match status" value="1"/>
</dbReference>
<dbReference type="SUPFAM" id="SSF56801">
    <property type="entry name" value="Acetyl-CoA synthetase-like"/>
    <property type="match status" value="1"/>
</dbReference>
<dbReference type="PANTHER" id="PTHR43439">
    <property type="entry name" value="PHENYLACETATE-COENZYME A LIGASE"/>
    <property type="match status" value="1"/>
</dbReference>
<keyword evidence="1" id="KW-0596">Phosphopantetheine</keyword>
<evidence type="ECO:0000313" key="5">
    <source>
        <dbReference type="EMBL" id="PBK69905.1"/>
    </source>
</evidence>
<protein>
    <submittedName>
        <fullName evidence="5">Acetyl-CoA synthetase-like protein</fullName>
    </submittedName>
</protein>
<dbReference type="Gene3D" id="3.40.50.12780">
    <property type="entry name" value="N-terminal domain of ligase-like"/>
    <property type="match status" value="1"/>
</dbReference>
<dbReference type="GO" id="GO:0031177">
    <property type="term" value="F:phosphopantetheine binding"/>
    <property type="evidence" value="ECO:0007669"/>
    <property type="project" value="InterPro"/>
</dbReference>
<dbReference type="InterPro" id="IPR042099">
    <property type="entry name" value="ANL_N_sf"/>
</dbReference>
<sequence length="663" mass="73949">MSFSEHRVIPPPPQKQGEQSTTFLPPPIDGSFTVQQMYDWHLHHSPNHRIFVYAREDGSLRNICWAEAVAAAYTCARLMNTRIPFVVILLESSRRSNPASCRESLTCQLRCFPISPRNLAPVVARLLHEVGVEHVLVGRDASMQDLSHEALDILGSQYPSADLPQLSPIPVFEDLFMPDWRTRTNSDDLPLLSVDPSTTGLYLHSSGSSTSYPRKPITWNCHRLIEHTLVPWFGGRDLCDVVFAVHGLSMYHGMDIFAFLCAVSSGLVLSVFEPKVPATSPTLDNMFVLAKATNSDIVFCAPYILEALSHEPERIDWLSTCSGALYGGGPLNKEVGDHLTSRGVSIFVLYGSTECGVVTPILPAKASDYWDYFEFTKFATPKMVASCPDLFEFIAVKNEFSEPSVINTNVDGTDGFATSDLFIPHSTKPGYWKIIGRIDDQIVHNTGRKTNPGPLGIMLNQDPHVLAAVMFGRGKYQVGVLVEPGPQFSFDPVDESKLAEFRNLIWPTVKKINQVAPQHSRLFKEVALMIIVTKPGRPLAYTAKNTVRRQAVLHDYRAEIATLYETVEDHARCGILPPLEWNDTSTLEFVRNVVLQTLPRPVLDNQDLFQQGCDSLQATQIRNILLRALRDSVDLDTRQSSDDLVYSNPSIIQLAKFLVSITQ</sequence>
<dbReference type="SMART" id="SM00823">
    <property type="entry name" value="PKS_PP"/>
    <property type="match status" value="1"/>
</dbReference>